<dbReference type="GeneTree" id="ENSGT00730000110871"/>
<name>A0A5F9CA88_RABIT</name>
<feature type="coiled-coil region" evidence="5">
    <location>
        <begin position="166"/>
        <end position="250"/>
    </location>
</feature>
<dbReference type="Ensembl" id="ENSOCUT00000040674.1">
    <property type="protein sequence ID" value="ENSOCUP00000030803.1"/>
    <property type="gene ID" value="ENSOCUG00000004524.4"/>
</dbReference>
<dbReference type="GO" id="GO:0097060">
    <property type="term" value="C:synaptic membrane"/>
    <property type="evidence" value="ECO:0007669"/>
    <property type="project" value="TreeGrafter"/>
</dbReference>
<gene>
    <name evidence="7" type="primary">AKAP9</name>
</gene>
<dbReference type="GO" id="GO:1903358">
    <property type="term" value="P:regulation of Golgi organization"/>
    <property type="evidence" value="ECO:0007669"/>
    <property type="project" value="TreeGrafter"/>
</dbReference>
<reference evidence="7 8" key="1">
    <citation type="journal article" date="2011" name="Nature">
        <title>A high-resolution map of human evolutionary constraint using 29 mammals.</title>
        <authorList>
            <person name="Lindblad-Toh K."/>
            <person name="Garber M."/>
            <person name="Zuk O."/>
            <person name="Lin M.F."/>
            <person name="Parker B.J."/>
            <person name="Washietl S."/>
            <person name="Kheradpour P."/>
            <person name="Ernst J."/>
            <person name="Jordan G."/>
            <person name="Mauceli E."/>
            <person name="Ward L.D."/>
            <person name="Lowe C.B."/>
            <person name="Holloway A.K."/>
            <person name="Clamp M."/>
            <person name="Gnerre S."/>
            <person name="Alfoldi J."/>
            <person name="Beal K."/>
            <person name="Chang J."/>
            <person name="Clawson H."/>
            <person name="Cuff J."/>
            <person name="Di Palma F."/>
            <person name="Fitzgerald S."/>
            <person name="Flicek P."/>
            <person name="Guttman M."/>
            <person name="Hubisz M.J."/>
            <person name="Jaffe D.B."/>
            <person name="Jungreis I."/>
            <person name="Kent W.J."/>
            <person name="Kostka D."/>
            <person name="Lara M."/>
            <person name="Martins A.L."/>
            <person name="Massingham T."/>
            <person name="Moltke I."/>
            <person name="Raney B.J."/>
            <person name="Rasmussen M.D."/>
            <person name="Robinson J."/>
            <person name="Stark A."/>
            <person name="Vilella A.J."/>
            <person name="Wen J."/>
            <person name="Xie X."/>
            <person name="Zody M.C."/>
            <person name="Baldwin J."/>
            <person name="Bloom T."/>
            <person name="Chin C.W."/>
            <person name="Heiman D."/>
            <person name="Nicol R."/>
            <person name="Nusbaum C."/>
            <person name="Young S."/>
            <person name="Wilkinson J."/>
            <person name="Worley K.C."/>
            <person name="Kovar C.L."/>
            <person name="Muzny D.M."/>
            <person name="Gibbs R.A."/>
            <person name="Cree A."/>
            <person name="Dihn H.H."/>
            <person name="Fowler G."/>
            <person name="Jhangiani S."/>
            <person name="Joshi V."/>
            <person name="Lee S."/>
            <person name="Lewis L.R."/>
            <person name="Nazareth L.V."/>
            <person name="Okwuonu G."/>
            <person name="Santibanez J."/>
            <person name="Warren W.C."/>
            <person name="Mardis E.R."/>
            <person name="Weinstock G.M."/>
            <person name="Wilson R.K."/>
            <person name="Delehaunty K."/>
            <person name="Dooling D."/>
            <person name="Fronik C."/>
            <person name="Fulton L."/>
            <person name="Fulton B."/>
            <person name="Graves T."/>
            <person name="Minx P."/>
            <person name="Sodergren E."/>
            <person name="Birney E."/>
            <person name="Margulies E.H."/>
            <person name="Herrero J."/>
            <person name="Green E.D."/>
            <person name="Haussler D."/>
            <person name="Siepel A."/>
            <person name="Goldman N."/>
            <person name="Pollard K.S."/>
            <person name="Pedersen J.S."/>
            <person name="Lander E.S."/>
            <person name="Kellis M."/>
        </authorList>
    </citation>
    <scope>NUCLEOTIDE SEQUENCE [LARGE SCALE GENOMIC DNA]</scope>
    <source>
        <strain evidence="7 8">Thorbecke inbred</strain>
    </source>
</reference>
<accession>A0A5F9CA88</accession>
<evidence type="ECO:0000256" key="5">
    <source>
        <dbReference type="SAM" id="Coils"/>
    </source>
</evidence>
<evidence type="ECO:0000256" key="3">
    <source>
        <dbReference type="ARBA" id="ARBA00023054"/>
    </source>
</evidence>
<reference evidence="7" key="3">
    <citation type="submission" date="2025-09" db="UniProtKB">
        <authorList>
            <consortium name="Ensembl"/>
        </authorList>
    </citation>
    <scope>IDENTIFICATION</scope>
    <source>
        <strain evidence="7">Thorbecke</strain>
    </source>
</reference>
<dbReference type="GO" id="GO:0034237">
    <property type="term" value="F:protein kinase A regulatory subunit binding"/>
    <property type="evidence" value="ECO:0007669"/>
    <property type="project" value="TreeGrafter"/>
</dbReference>
<feature type="compositionally biased region" description="Basic residues" evidence="6">
    <location>
        <begin position="44"/>
        <end position="53"/>
    </location>
</feature>
<dbReference type="GO" id="GO:0015459">
    <property type="term" value="F:potassium channel regulator activity"/>
    <property type="evidence" value="ECO:0007669"/>
    <property type="project" value="TreeGrafter"/>
</dbReference>
<keyword evidence="2" id="KW-0963">Cytoplasm</keyword>
<protein>
    <submittedName>
        <fullName evidence="7">A-kinase anchoring protein 9</fullName>
    </submittedName>
</protein>
<evidence type="ECO:0000256" key="4">
    <source>
        <dbReference type="ARBA" id="ARBA00023212"/>
    </source>
</evidence>
<dbReference type="GO" id="GO:0005795">
    <property type="term" value="C:Golgi stack"/>
    <property type="evidence" value="ECO:0007669"/>
    <property type="project" value="TreeGrafter"/>
</dbReference>
<keyword evidence="3 5" id="KW-0175">Coiled coil</keyword>
<keyword evidence="8" id="KW-1185">Reference proteome</keyword>
<feature type="coiled-coil region" evidence="5">
    <location>
        <begin position="279"/>
        <end position="313"/>
    </location>
</feature>
<feature type="region of interest" description="Disordered" evidence="6">
    <location>
        <begin position="27"/>
        <end position="122"/>
    </location>
</feature>
<dbReference type="EMBL" id="AAGW02035357">
    <property type="status" value="NOT_ANNOTATED_CDS"/>
    <property type="molecule type" value="Genomic_DNA"/>
</dbReference>
<evidence type="ECO:0000313" key="8">
    <source>
        <dbReference type="Proteomes" id="UP000001811"/>
    </source>
</evidence>
<keyword evidence="4" id="KW-0206">Cytoskeleton</keyword>
<dbReference type="GO" id="GO:0007165">
    <property type="term" value="P:signal transduction"/>
    <property type="evidence" value="ECO:0007669"/>
    <property type="project" value="InterPro"/>
</dbReference>
<proteinExistence type="predicted"/>
<evidence type="ECO:0000256" key="6">
    <source>
        <dbReference type="SAM" id="MobiDB-lite"/>
    </source>
</evidence>
<feature type="compositionally biased region" description="Basic and acidic residues" evidence="6">
    <location>
        <begin position="92"/>
        <end position="104"/>
    </location>
</feature>
<dbReference type="GO" id="GO:0005813">
    <property type="term" value="C:centrosome"/>
    <property type="evidence" value="ECO:0007669"/>
    <property type="project" value="UniProtKB-SubCell"/>
</dbReference>
<dbReference type="GO" id="GO:0060090">
    <property type="term" value="F:molecular adaptor activity"/>
    <property type="evidence" value="ECO:0007669"/>
    <property type="project" value="InterPro"/>
</dbReference>
<dbReference type="AlphaFoldDB" id="A0A5F9CA88"/>
<dbReference type="PANTHER" id="PTHR44981:SF1">
    <property type="entry name" value="A-KINASE ANCHOR PROTEIN 9"/>
    <property type="match status" value="1"/>
</dbReference>
<reference evidence="7" key="2">
    <citation type="submission" date="2025-08" db="UniProtKB">
        <authorList>
            <consortium name="Ensembl"/>
        </authorList>
    </citation>
    <scope>IDENTIFICATION</scope>
    <source>
        <strain evidence="7">Thorbecke</strain>
    </source>
</reference>
<dbReference type="EMBL" id="AAGW02035362">
    <property type="status" value="NOT_ANNOTATED_CDS"/>
    <property type="molecule type" value="Genomic_DNA"/>
</dbReference>
<dbReference type="GO" id="GO:0005801">
    <property type="term" value="C:cis-Golgi network"/>
    <property type="evidence" value="ECO:0007669"/>
    <property type="project" value="TreeGrafter"/>
</dbReference>
<dbReference type="EMBL" id="AAGW02035355">
    <property type="status" value="NOT_ANNOTATED_CDS"/>
    <property type="molecule type" value="Genomic_DNA"/>
</dbReference>
<dbReference type="InterPro" id="IPR028745">
    <property type="entry name" value="AKAP9/Pericentrin"/>
</dbReference>
<dbReference type="GO" id="GO:0060307">
    <property type="term" value="P:regulation of ventricular cardiac muscle cell membrane repolarization"/>
    <property type="evidence" value="ECO:0007669"/>
    <property type="project" value="TreeGrafter"/>
</dbReference>
<dbReference type="Bgee" id="ENSOCUG00000004524">
    <property type="expression patterns" value="Expressed in autopod skin and 15 other cell types or tissues"/>
</dbReference>
<dbReference type="EMBL" id="AAGW02035356">
    <property type="status" value="NOT_ANNOTATED_CDS"/>
    <property type="molecule type" value="Genomic_DNA"/>
</dbReference>
<dbReference type="EMBL" id="AAGW02035360">
    <property type="status" value="NOT_ANNOTATED_CDS"/>
    <property type="molecule type" value="Genomic_DNA"/>
</dbReference>
<dbReference type="EMBL" id="AAGW02035359">
    <property type="status" value="NOT_ANNOTATED_CDS"/>
    <property type="molecule type" value="Genomic_DNA"/>
</dbReference>
<evidence type="ECO:0000256" key="1">
    <source>
        <dbReference type="ARBA" id="ARBA00004300"/>
    </source>
</evidence>
<organism evidence="7 8">
    <name type="scientific">Oryctolagus cuniculus</name>
    <name type="common">Rabbit</name>
    <dbReference type="NCBI Taxonomy" id="9986"/>
    <lineage>
        <taxon>Eukaryota</taxon>
        <taxon>Metazoa</taxon>
        <taxon>Chordata</taxon>
        <taxon>Craniata</taxon>
        <taxon>Vertebrata</taxon>
        <taxon>Euteleostomi</taxon>
        <taxon>Mammalia</taxon>
        <taxon>Eutheria</taxon>
        <taxon>Euarchontoglires</taxon>
        <taxon>Glires</taxon>
        <taxon>Lagomorpha</taxon>
        <taxon>Leporidae</taxon>
        <taxon>Oryctolagus</taxon>
    </lineage>
</organism>
<sequence>MHVLQPLNKAMEDEERQKKLEAGKAKLAQFRQRKAQSDGQNPTKKQKKKRKTLSSKQDVSAYDGLNVDQPQREEKRMNSCQGVGPTGTPESTESRTLHSGEIIKAKQVSAEPESEISTTADDYSSEVNGCSFVVRTGMPTDLLREEEFGVDDSYSEQGAQYSQTHLEMMESELTGKQQEIEELSRELEELRATYGTEGLQQLQEFEAAIKQRDGIITQLTANLQQARREKDETMREFLELTEQSQKLQIQFQHLQASETLRNSTHSSTAADLLQAKQQILTHQQQLEEQDHLLEDYQKKKEDFKMQISFLQEKIKVYEMVCLF</sequence>
<dbReference type="GO" id="GO:0051661">
    <property type="term" value="P:maintenance of centrosome location"/>
    <property type="evidence" value="ECO:0007669"/>
    <property type="project" value="TreeGrafter"/>
</dbReference>
<dbReference type="EMBL" id="AAGW02035358">
    <property type="status" value="NOT_ANNOTATED_CDS"/>
    <property type="molecule type" value="Genomic_DNA"/>
</dbReference>
<comment type="subcellular location">
    <subcellularLocation>
        <location evidence="1">Cytoplasm</location>
        <location evidence="1">Cytoskeleton</location>
        <location evidence="1">Microtubule organizing center</location>
        <location evidence="1">Centrosome</location>
    </subcellularLocation>
</comment>
<dbReference type="Proteomes" id="UP000001811">
    <property type="component" value="Chromosome 10"/>
</dbReference>
<evidence type="ECO:0000256" key="2">
    <source>
        <dbReference type="ARBA" id="ARBA00022490"/>
    </source>
</evidence>
<evidence type="ECO:0000313" key="7">
    <source>
        <dbReference type="Ensembl" id="ENSOCUP00000030803.1"/>
    </source>
</evidence>
<dbReference type="EMBL" id="AAGW02035361">
    <property type="status" value="NOT_ANNOTATED_CDS"/>
    <property type="molecule type" value="Genomic_DNA"/>
</dbReference>
<dbReference type="PANTHER" id="PTHR44981">
    <property type="entry name" value="PERICENTRIN-LIKE PROTEIN, ISOFORM F"/>
    <property type="match status" value="1"/>
</dbReference>